<feature type="transmembrane region" description="Helical" evidence="2">
    <location>
        <begin position="172"/>
        <end position="196"/>
    </location>
</feature>
<feature type="region of interest" description="Disordered" evidence="1">
    <location>
        <begin position="204"/>
        <end position="260"/>
    </location>
</feature>
<feature type="compositionally biased region" description="Low complexity" evidence="1">
    <location>
        <begin position="231"/>
        <end position="242"/>
    </location>
</feature>
<dbReference type="AlphaFoldDB" id="A0A1Y2HD52"/>
<feature type="transmembrane region" description="Helical" evidence="2">
    <location>
        <begin position="102"/>
        <end position="123"/>
    </location>
</feature>
<feature type="region of interest" description="Disordered" evidence="1">
    <location>
        <begin position="389"/>
        <end position="412"/>
    </location>
</feature>
<evidence type="ECO:0000256" key="2">
    <source>
        <dbReference type="SAM" id="Phobius"/>
    </source>
</evidence>
<evidence type="ECO:0000313" key="3">
    <source>
        <dbReference type="EMBL" id="ORZ32499.1"/>
    </source>
</evidence>
<accession>A0A1Y2HD52</accession>
<name>A0A1Y2HD52_9FUNG</name>
<feature type="transmembrane region" description="Helical" evidence="2">
    <location>
        <begin position="26"/>
        <end position="50"/>
    </location>
</feature>
<dbReference type="Proteomes" id="UP000193411">
    <property type="component" value="Unassembled WGS sequence"/>
</dbReference>
<evidence type="ECO:0000256" key="1">
    <source>
        <dbReference type="SAM" id="MobiDB-lite"/>
    </source>
</evidence>
<feature type="transmembrane region" description="Helical" evidence="2">
    <location>
        <begin position="130"/>
        <end position="152"/>
    </location>
</feature>
<keyword evidence="4" id="KW-1185">Reference proteome</keyword>
<reference evidence="3 4" key="1">
    <citation type="submission" date="2016-07" db="EMBL/GenBank/DDBJ databases">
        <title>Pervasive Adenine N6-methylation of Active Genes in Fungi.</title>
        <authorList>
            <consortium name="DOE Joint Genome Institute"/>
            <person name="Mondo S.J."/>
            <person name="Dannebaum R.O."/>
            <person name="Kuo R.C."/>
            <person name="Labutti K."/>
            <person name="Haridas S."/>
            <person name="Kuo A."/>
            <person name="Salamov A."/>
            <person name="Ahrendt S.R."/>
            <person name="Lipzen A."/>
            <person name="Sullivan W."/>
            <person name="Andreopoulos W.B."/>
            <person name="Clum A."/>
            <person name="Lindquist E."/>
            <person name="Daum C."/>
            <person name="Ramamoorthy G.K."/>
            <person name="Gryganskyi A."/>
            <person name="Culley D."/>
            <person name="Magnuson J.K."/>
            <person name="James T.Y."/>
            <person name="O'Malley M.A."/>
            <person name="Stajich J.E."/>
            <person name="Spatafora J.W."/>
            <person name="Visel A."/>
            <person name="Grigoriev I.V."/>
        </authorList>
    </citation>
    <scope>NUCLEOTIDE SEQUENCE [LARGE SCALE GENOMIC DNA]</scope>
    <source>
        <strain evidence="3 4">PL171</strain>
    </source>
</reference>
<gene>
    <name evidence="3" type="ORF">BCR44DRAFT_69585</name>
</gene>
<comment type="caution">
    <text evidence="3">The sequence shown here is derived from an EMBL/GenBank/DDBJ whole genome shotgun (WGS) entry which is preliminary data.</text>
</comment>
<dbReference type="EMBL" id="MCFL01000045">
    <property type="protein sequence ID" value="ORZ32499.1"/>
    <property type="molecule type" value="Genomic_DNA"/>
</dbReference>
<proteinExistence type="predicted"/>
<feature type="transmembrane region" description="Helical" evidence="2">
    <location>
        <begin position="62"/>
        <end position="82"/>
    </location>
</feature>
<keyword evidence="2" id="KW-1133">Transmembrane helix</keyword>
<protein>
    <submittedName>
        <fullName evidence="3">Uncharacterized protein</fullName>
    </submittedName>
</protein>
<keyword evidence="2" id="KW-0812">Transmembrane</keyword>
<keyword evidence="2" id="KW-0472">Membrane</keyword>
<sequence>MTLGIISNHVVTSTYPPGDFGLSHPWLLASVGMIIASVLGCIVSLVLVMPKLLRMRKKQPRTLIITTACLLMLVECFNQARILPDFYMGSVNLVHYYGVRTFSFILLGPCLTLVVVYRVLALFQSANQQFYILVLAYIASAIVIFGASLSMWDATLSVLSVGTLDAWHYQWVLPPYGTVVGSMVPLSNLILCIMSLRTDLASAGARRKSKGSRSSTERLKQLSPVSPTPTPAAHANAPATPTRSIESVTAPPSLATQRPRSISSRIQAAYDSMVSPAAISLSRTSWFLTFGQCACWTAFLCLGAMRAVRISQWTRNCFYDLLGSVILLLEASFERLYRFEYERAKSQTRLLTVSGFMALTKPVGGGGCAVGNVGGLELLKSAVNAGDEYGGKSSAGSSSVTGRAAVGVSSTT</sequence>
<evidence type="ECO:0000313" key="4">
    <source>
        <dbReference type="Proteomes" id="UP000193411"/>
    </source>
</evidence>
<organism evidence="3 4">
    <name type="scientific">Catenaria anguillulae PL171</name>
    <dbReference type="NCBI Taxonomy" id="765915"/>
    <lineage>
        <taxon>Eukaryota</taxon>
        <taxon>Fungi</taxon>
        <taxon>Fungi incertae sedis</taxon>
        <taxon>Blastocladiomycota</taxon>
        <taxon>Blastocladiomycetes</taxon>
        <taxon>Blastocladiales</taxon>
        <taxon>Catenariaceae</taxon>
        <taxon>Catenaria</taxon>
    </lineage>
</organism>